<gene>
    <name evidence="2" type="ORF">CIPAW_10G132800</name>
</gene>
<dbReference type="AlphaFoldDB" id="A0A8T1PE01"/>
<dbReference type="Proteomes" id="UP000811609">
    <property type="component" value="Chromosome 10"/>
</dbReference>
<accession>A0A8T1PE01</accession>
<reference evidence="2" key="1">
    <citation type="submission" date="2020-12" db="EMBL/GenBank/DDBJ databases">
        <title>WGS assembly of Carya illinoinensis cv. Pawnee.</title>
        <authorList>
            <person name="Platts A."/>
            <person name="Shu S."/>
            <person name="Wright S."/>
            <person name="Barry K."/>
            <person name="Edger P."/>
            <person name="Pires J.C."/>
            <person name="Schmutz J."/>
        </authorList>
    </citation>
    <scope>NUCLEOTIDE SEQUENCE</scope>
    <source>
        <tissue evidence="2">Leaf</tissue>
    </source>
</reference>
<organism evidence="2 3">
    <name type="scientific">Carya illinoinensis</name>
    <name type="common">Pecan</name>
    <dbReference type="NCBI Taxonomy" id="32201"/>
    <lineage>
        <taxon>Eukaryota</taxon>
        <taxon>Viridiplantae</taxon>
        <taxon>Streptophyta</taxon>
        <taxon>Embryophyta</taxon>
        <taxon>Tracheophyta</taxon>
        <taxon>Spermatophyta</taxon>
        <taxon>Magnoliopsida</taxon>
        <taxon>eudicotyledons</taxon>
        <taxon>Gunneridae</taxon>
        <taxon>Pentapetalae</taxon>
        <taxon>rosids</taxon>
        <taxon>fabids</taxon>
        <taxon>Fagales</taxon>
        <taxon>Juglandaceae</taxon>
        <taxon>Carya</taxon>
    </lineage>
</organism>
<evidence type="ECO:0000313" key="2">
    <source>
        <dbReference type="EMBL" id="KAG6639883.1"/>
    </source>
</evidence>
<dbReference type="EMBL" id="CM031818">
    <property type="protein sequence ID" value="KAG6639883.1"/>
    <property type="molecule type" value="Genomic_DNA"/>
</dbReference>
<sequence>MTAPRQQRSASLEINVPPVAPPAVVDRTSAVLSTTLGTPHSSFMIQYPRNLQNGIELRAPAPHLRAVSTTRSGTPNESPRNPLAMSVKLSRSIKAPPEV</sequence>
<protein>
    <submittedName>
        <fullName evidence="2">Uncharacterized protein</fullName>
    </submittedName>
</protein>
<name>A0A8T1PE01_CARIL</name>
<evidence type="ECO:0000313" key="3">
    <source>
        <dbReference type="Proteomes" id="UP000811609"/>
    </source>
</evidence>
<proteinExistence type="predicted"/>
<keyword evidence="3" id="KW-1185">Reference proteome</keyword>
<feature type="region of interest" description="Disordered" evidence="1">
    <location>
        <begin position="64"/>
        <end position="99"/>
    </location>
</feature>
<feature type="compositionally biased region" description="Polar residues" evidence="1">
    <location>
        <begin position="67"/>
        <end position="79"/>
    </location>
</feature>
<comment type="caution">
    <text evidence="2">The sequence shown here is derived from an EMBL/GenBank/DDBJ whole genome shotgun (WGS) entry which is preliminary data.</text>
</comment>
<evidence type="ECO:0000256" key="1">
    <source>
        <dbReference type="SAM" id="MobiDB-lite"/>
    </source>
</evidence>